<feature type="compositionally biased region" description="Polar residues" evidence="1">
    <location>
        <begin position="441"/>
        <end position="454"/>
    </location>
</feature>
<keyword evidence="3" id="KW-1185">Reference proteome</keyword>
<evidence type="ECO:0000313" key="2">
    <source>
        <dbReference type="EMBL" id="CAB9498279.1"/>
    </source>
</evidence>
<accession>A0A9N8D8W8</accession>
<feature type="compositionally biased region" description="Low complexity" evidence="1">
    <location>
        <begin position="415"/>
        <end position="426"/>
    </location>
</feature>
<feature type="compositionally biased region" description="Low complexity" evidence="1">
    <location>
        <begin position="455"/>
        <end position="471"/>
    </location>
</feature>
<feature type="compositionally biased region" description="Polar residues" evidence="1">
    <location>
        <begin position="351"/>
        <end position="371"/>
    </location>
</feature>
<dbReference type="OrthoDB" id="56058at2759"/>
<proteinExistence type="predicted"/>
<comment type="caution">
    <text evidence="2">The sequence shown here is derived from an EMBL/GenBank/DDBJ whole genome shotgun (WGS) entry which is preliminary data.</text>
</comment>
<gene>
    <name evidence="2" type="ORF">SEMRO_34_G022120.1</name>
</gene>
<dbReference type="AlphaFoldDB" id="A0A9N8D8W8"/>
<sequence>MAKDSTCGAEPPSLNFSRTRSGEVVNPGNGHRKDGRYFPTNSPRDPRTGTGTVTPASPSCLAKTRTMALSVEVEQASTVTEVPVVPVHVPVPVATSTGRTSRRSRIANRSKTNDGIVGFRNNINPNPNLGNPRMAMTSPYQNQLYQHNGNGGLSGSSGRLATIGNGNANANGTGGLRRRNSFNDSLSSMSSLEDSWSNFNDSNNNNNSNNNQKNKQNFQNKSMLHLAPPISKRNNQGLNQGNILFFEDEDDDEDEPPTAIAFPNNVHVRKPKLSRQTTAPSAFTMPKAAAPYARQYSNGSSQNKNTTTTTTTTTTSTTMAMHREPSQLKIVAGQRRRSVNDYSPSGVTMLTTNNASTHSNTVVSQPSISTPRNPPRRAHTMNEESNRSAGSQGRRMVALRGRMNMNTTMSMNEDSNQSHGNGSQGSRVGMRRMAAINRTQSNPASLASSNYNRRQQQQQHEQQQQQQQQDTQFRRSIGTSMHRGSPTRPTPPERTYSTGPPRIITTTNNTNTQVEPTHRNSNISRNSNSSNQSFSSNNSYSNNNTMIEIQPGLEAPLRNTQETMEAIACNFVTETSCLACTVQLYHIANAKFYICPACRVVSPTFSEHRDEHGVGLGFSQETLRESQHSAGQSMRNRYSY</sequence>
<organism evidence="2 3">
    <name type="scientific">Seminavis robusta</name>
    <dbReference type="NCBI Taxonomy" id="568900"/>
    <lineage>
        <taxon>Eukaryota</taxon>
        <taxon>Sar</taxon>
        <taxon>Stramenopiles</taxon>
        <taxon>Ochrophyta</taxon>
        <taxon>Bacillariophyta</taxon>
        <taxon>Bacillariophyceae</taxon>
        <taxon>Bacillariophycidae</taxon>
        <taxon>Naviculales</taxon>
        <taxon>Naviculaceae</taxon>
        <taxon>Seminavis</taxon>
    </lineage>
</organism>
<dbReference type="Proteomes" id="UP001153069">
    <property type="component" value="Unassembled WGS sequence"/>
</dbReference>
<protein>
    <submittedName>
        <fullName evidence="2">Uncharacterized protein</fullName>
    </submittedName>
</protein>
<feature type="compositionally biased region" description="Low complexity" evidence="1">
    <location>
        <begin position="306"/>
        <end position="317"/>
    </location>
</feature>
<feature type="compositionally biased region" description="Low complexity" evidence="1">
    <location>
        <begin position="520"/>
        <end position="543"/>
    </location>
</feature>
<feature type="compositionally biased region" description="Low complexity" evidence="1">
    <location>
        <begin position="182"/>
        <end position="215"/>
    </location>
</feature>
<feature type="compositionally biased region" description="Polar residues" evidence="1">
    <location>
        <begin position="295"/>
        <end position="305"/>
    </location>
</feature>
<dbReference type="EMBL" id="CAICTM010000034">
    <property type="protein sequence ID" value="CAB9498279.1"/>
    <property type="molecule type" value="Genomic_DNA"/>
</dbReference>
<feature type="region of interest" description="Disordered" evidence="1">
    <location>
        <begin position="408"/>
        <end position="428"/>
    </location>
</feature>
<evidence type="ECO:0000256" key="1">
    <source>
        <dbReference type="SAM" id="MobiDB-lite"/>
    </source>
</evidence>
<evidence type="ECO:0000313" key="3">
    <source>
        <dbReference type="Proteomes" id="UP001153069"/>
    </source>
</evidence>
<name>A0A9N8D8W8_9STRA</name>
<feature type="compositionally biased region" description="Polar residues" evidence="1">
    <location>
        <begin position="39"/>
        <end position="57"/>
    </location>
</feature>
<feature type="region of interest" description="Disordered" evidence="1">
    <location>
        <begin position="1"/>
        <end position="57"/>
    </location>
</feature>
<feature type="region of interest" description="Disordered" evidence="1">
    <location>
        <begin position="441"/>
        <end position="543"/>
    </location>
</feature>
<feature type="compositionally biased region" description="Low complexity" evidence="1">
    <location>
        <begin position="156"/>
        <end position="171"/>
    </location>
</feature>
<feature type="region of interest" description="Disordered" evidence="1">
    <location>
        <begin position="351"/>
        <end position="395"/>
    </location>
</feature>
<feature type="region of interest" description="Disordered" evidence="1">
    <location>
        <begin position="143"/>
        <end position="215"/>
    </location>
</feature>
<reference evidence="2" key="1">
    <citation type="submission" date="2020-06" db="EMBL/GenBank/DDBJ databases">
        <authorList>
            <consortium name="Plant Systems Biology data submission"/>
        </authorList>
    </citation>
    <scope>NUCLEOTIDE SEQUENCE</scope>
    <source>
        <strain evidence="2">D6</strain>
    </source>
</reference>
<feature type="region of interest" description="Disordered" evidence="1">
    <location>
        <begin position="293"/>
        <end position="317"/>
    </location>
</feature>